<protein>
    <recommendedName>
        <fullName evidence="4">DNA mismatch repair protein MutL</fullName>
    </recommendedName>
</protein>
<dbReference type="Pfam" id="PF01119">
    <property type="entry name" value="DNA_mis_repair"/>
    <property type="match status" value="1"/>
</dbReference>
<dbReference type="Proteomes" id="UP000886110">
    <property type="component" value="Unassembled WGS sequence"/>
</dbReference>
<keyword evidence="7" id="KW-0540">Nuclease</keyword>
<organism evidence="7">
    <name type="scientific">candidate division WOR-3 bacterium</name>
    <dbReference type="NCBI Taxonomy" id="2052148"/>
    <lineage>
        <taxon>Bacteria</taxon>
        <taxon>Bacteria division WOR-3</taxon>
    </lineage>
</organism>
<dbReference type="PANTHER" id="PTHR10073:SF12">
    <property type="entry name" value="DNA MISMATCH REPAIR PROTEIN MLH1"/>
    <property type="match status" value="1"/>
</dbReference>
<dbReference type="CDD" id="cd16926">
    <property type="entry name" value="HATPase_MutL-MLH-PMS-like"/>
    <property type="match status" value="1"/>
</dbReference>
<feature type="domain" description="MutL C-terminal dimerisation" evidence="5">
    <location>
        <begin position="347"/>
        <end position="481"/>
    </location>
</feature>
<dbReference type="CDD" id="cd00782">
    <property type="entry name" value="MutL_Trans"/>
    <property type="match status" value="1"/>
</dbReference>
<name>A0A7C5HNQ4_UNCW3</name>
<dbReference type="Gene3D" id="3.30.1540.20">
    <property type="entry name" value="MutL, C-terminal domain, dimerisation subdomain"/>
    <property type="match status" value="1"/>
</dbReference>
<dbReference type="Gene3D" id="3.30.230.10">
    <property type="match status" value="1"/>
</dbReference>
<dbReference type="GO" id="GO:0005524">
    <property type="term" value="F:ATP binding"/>
    <property type="evidence" value="ECO:0007669"/>
    <property type="project" value="InterPro"/>
</dbReference>
<proteinExistence type="inferred from homology"/>
<evidence type="ECO:0000313" key="7">
    <source>
        <dbReference type="EMBL" id="HHE04876.1"/>
    </source>
</evidence>
<keyword evidence="2 4" id="KW-0227">DNA damage</keyword>
<dbReference type="Gene3D" id="3.30.565.10">
    <property type="entry name" value="Histidine kinase-like ATPase, C-terminal domain"/>
    <property type="match status" value="1"/>
</dbReference>
<dbReference type="EMBL" id="DRTB01000172">
    <property type="protein sequence ID" value="HHE04876.1"/>
    <property type="molecule type" value="Genomic_DNA"/>
</dbReference>
<dbReference type="Pfam" id="PF08676">
    <property type="entry name" value="MutL_C"/>
    <property type="match status" value="1"/>
</dbReference>
<keyword evidence="7" id="KW-0378">Hydrolase</keyword>
<accession>A0A7C5HNQ4</accession>
<dbReference type="SMART" id="SM01340">
    <property type="entry name" value="DNA_mis_repair"/>
    <property type="match status" value="1"/>
</dbReference>
<feature type="domain" description="DNA mismatch repair protein S5" evidence="6">
    <location>
        <begin position="208"/>
        <end position="322"/>
    </location>
</feature>
<dbReference type="Gene3D" id="3.30.1370.100">
    <property type="entry name" value="MutL, C-terminal domain, regulatory subdomain"/>
    <property type="match status" value="1"/>
</dbReference>
<evidence type="ECO:0000256" key="4">
    <source>
        <dbReference type="HAMAP-Rule" id="MF_00149"/>
    </source>
</evidence>
<keyword evidence="7" id="KW-0255">Endonuclease</keyword>
<evidence type="ECO:0000256" key="2">
    <source>
        <dbReference type="ARBA" id="ARBA00022763"/>
    </source>
</evidence>
<dbReference type="GO" id="GO:0032300">
    <property type="term" value="C:mismatch repair complex"/>
    <property type="evidence" value="ECO:0007669"/>
    <property type="project" value="InterPro"/>
</dbReference>
<gene>
    <name evidence="4 7" type="primary">mutL</name>
    <name evidence="7" type="ORF">ENL19_02300</name>
</gene>
<dbReference type="GO" id="GO:0016887">
    <property type="term" value="F:ATP hydrolysis activity"/>
    <property type="evidence" value="ECO:0007669"/>
    <property type="project" value="InterPro"/>
</dbReference>
<evidence type="ECO:0000259" key="5">
    <source>
        <dbReference type="SMART" id="SM00853"/>
    </source>
</evidence>
<evidence type="ECO:0000259" key="6">
    <source>
        <dbReference type="SMART" id="SM01340"/>
    </source>
</evidence>
<dbReference type="InterPro" id="IPR014762">
    <property type="entry name" value="DNA_mismatch_repair_CS"/>
</dbReference>
<comment type="function">
    <text evidence="4">This protein is involved in the repair of mismatches in DNA. It is required for dam-dependent methyl-directed DNA mismatch repair. May act as a 'molecular matchmaker', a protein that promotes the formation of a stable complex between two or more DNA-binding proteins in an ATP-dependent manner without itself being part of a final effector complex.</text>
</comment>
<evidence type="ECO:0000256" key="3">
    <source>
        <dbReference type="ARBA" id="ARBA00023204"/>
    </source>
</evidence>
<dbReference type="SMART" id="SM00853">
    <property type="entry name" value="MutL_C"/>
    <property type="match status" value="1"/>
</dbReference>
<dbReference type="AlphaFoldDB" id="A0A7C5HNQ4"/>
<dbReference type="GO" id="GO:0006298">
    <property type="term" value="P:mismatch repair"/>
    <property type="evidence" value="ECO:0007669"/>
    <property type="project" value="UniProtKB-UniRule"/>
</dbReference>
<dbReference type="InterPro" id="IPR002099">
    <property type="entry name" value="MutL/Mlh/PMS"/>
</dbReference>
<dbReference type="GO" id="GO:0004519">
    <property type="term" value="F:endonuclease activity"/>
    <property type="evidence" value="ECO:0007669"/>
    <property type="project" value="UniProtKB-KW"/>
</dbReference>
<dbReference type="SUPFAM" id="SSF54211">
    <property type="entry name" value="Ribosomal protein S5 domain 2-like"/>
    <property type="match status" value="1"/>
</dbReference>
<keyword evidence="3 4" id="KW-0234">DNA repair</keyword>
<dbReference type="InterPro" id="IPR020568">
    <property type="entry name" value="Ribosomal_Su5_D2-typ_SF"/>
</dbReference>
<dbReference type="InterPro" id="IPR014721">
    <property type="entry name" value="Ribsml_uS5_D2-typ_fold_subgr"/>
</dbReference>
<comment type="similarity">
    <text evidence="1 4">Belongs to the DNA mismatch repair MutL/HexB family.</text>
</comment>
<dbReference type="GO" id="GO:0140664">
    <property type="term" value="F:ATP-dependent DNA damage sensor activity"/>
    <property type="evidence" value="ECO:0007669"/>
    <property type="project" value="InterPro"/>
</dbReference>
<dbReference type="PANTHER" id="PTHR10073">
    <property type="entry name" value="DNA MISMATCH REPAIR PROTEIN MLH, PMS, MUTL"/>
    <property type="match status" value="1"/>
</dbReference>
<comment type="caution">
    <text evidence="7">The sequence shown here is derived from an EMBL/GenBank/DDBJ whole genome shotgun (WGS) entry which is preliminary data.</text>
</comment>
<dbReference type="InterPro" id="IPR042121">
    <property type="entry name" value="MutL_C_regsub"/>
</dbReference>
<dbReference type="InterPro" id="IPR042120">
    <property type="entry name" value="MutL_C_dimsub"/>
</dbReference>
<reference evidence="7" key="1">
    <citation type="journal article" date="2020" name="mSystems">
        <title>Genome- and Community-Level Interaction Insights into Carbon Utilization and Element Cycling Functions of Hydrothermarchaeota in Hydrothermal Sediment.</title>
        <authorList>
            <person name="Zhou Z."/>
            <person name="Liu Y."/>
            <person name="Xu W."/>
            <person name="Pan J."/>
            <person name="Luo Z.H."/>
            <person name="Li M."/>
        </authorList>
    </citation>
    <scope>NUCLEOTIDE SEQUENCE [LARGE SCALE GENOMIC DNA]</scope>
    <source>
        <strain evidence="7">HyVt-74</strain>
    </source>
</reference>
<dbReference type="HAMAP" id="MF_00149">
    <property type="entry name" value="DNA_mis_repair"/>
    <property type="match status" value="1"/>
</dbReference>
<dbReference type="PROSITE" id="PS00058">
    <property type="entry name" value="DNA_MISMATCH_REPAIR_1"/>
    <property type="match status" value="1"/>
</dbReference>
<dbReference type="InterPro" id="IPR037198">
    <property type="entry name" value="MutL_C_sf"/>
</dbReference>
<dbReference type="InterPro" id="IPR014790">
    <property type="entry name" value="MutL_C"/>
</dbReference>
<evidence type="ECO:0000256" key="1">
    <source>
        <dbReference type="ARBA" id="ARBA00006082"/>
    </source>
</evidence>
<dbReference type="InterPro" id="IPR038973">
    <property type="entry name" value="MutL/Mlh/Pms-like"/>
</dbReference>
<dbReference type="GO" id="GO:0030983">
    <property type="term" value="F:mismatched DNA binding"/>
    <property type="evidence" value="ECO:0007669"/>
    <property type="project" value="InterPro"/>
</dbReference>
<dbReference type="FunFam" id="3.30.565.10:FF:000003">
    <property type="entry name" value="DNA mismatch repair endonuclease MutL"/>
    <property type="match status" value="1"/>
</dbReference>
<dbReference type="SUPFAM" id="SSF55874">
    <property type="entry name" value="ATPase domain of HSP90 chaperone/DNA topoisomerase II/histidine kinase"/>
    <property type="match status" value="1"/>
</dbReference>
<sequence>MNKIHFYLEDVRKTIAAGEVIERPSSVVKELIENSIDAEASRIIIDVENGGKSLIKVADNGCGIYKEDLPLVIQRYTTSKIETKSDLGRITTMGFRGEALASISAVSTMEILSRHKDEDVGKMIKVIGGEIKEERDYQRQAGTTIAVRNLFFNFPSRRKFLHSSNAEFRSIKREVIPFALAFPGISLELAHNNNSIINLAPGSLEERLVELFGEDFFDNMIAFEVSGNEIKIHGYLQKPTVLPLKRNYLFVNKRSVWHSGIFKFIQDYYNLPVGDKPSFIIFIEIEPYLIDLNVHPQKKEVFFLDEHRIFSLLASAIEQSIGERGFYRVELSPVEEGSLFGSAYNEKVWQIHNSYVVAETKNGLVLVDQHAAHERILYEQLQREASFPSQSLLFPIQVTFTTIEIEKLKEIKNVLERYGFKFKILSGNTVIWEGIPAIIESITETDIRAIIEEISKKKVPGLDEILKSIACHSAIKQGDVLSTEEMVNLIEQLFSTEHPYTCPHGRPTLIDITINELEKRFRRR</sequence>
<dbReference type="SUPFAM" id="SSF118116">
    <property type="entry name" value="DNA mismatch repair protein MutL"/>
    <property type="match status" value="1"/>
</dbReference>
<dbReference type="Pfam" id="PF13589">
    <property type="entry name" value="HATPase_c_3"/>
    <property type="match status" value="1"/>
</dbReference>
<dbReference type="InterPro" id="IPR013507">
    <property type="entry name" value="DNA_mismatch_S5_2-like"/>
</dbReference>
<dbReference type="InterPro" id="IPR020667">
    <property type="entry name" value="DNA_mismatch_repair_MutL"/>
</dbReference>
<dbReference type="NCBIfam" id="TIGR00585">
    <property type="entry name" value="mutl"/>
    <property type="match status" value="1"/>
</dbReference>
<dbReference type="InterPro" id="IPR036890">
    <property type="entry name" value="HATPase_C_sf"/>
</dbReference>